<evidence type="ECO:0000313" key="1">
    <source>
        <dbReference type="EMBL" id="MDC2888089.1"/>
    </source>
</evidence>
<dbReference type="Proteomes" id="UP001528411">
    <property type="component" value="Unassembled WGS sequence"/>
</dbReference>
<gene>
    <name evidence="1" type="ORF">PN838_03735</name>
</gene>
<dbReference type="EMBL" id="JAQOMS010000002">
    <property type="protein sequence ID" value="MDC2888089.1"/>
    <property type="molecule type" value="Genomic_DNA"/>
</dbReference>
<comment type="caution">
    <text evidence="1">The sequence shown here is derived from an EMBL/GenBank/DDBJ whole genome shotgun (WGS) entry which is preliminary data.</text>
</comment>
<proteinExistence type="predicted"/>
<organism evidence="1 2">
    <name type="scientific">Psychrosphaera algicola</name>
    <dbReference type="NCBI Taxonomy" id="3023714"/>
    <lineage>
        <taxon>Bacteria</taxon>
        <taxon>Pseudomonadati</taxon>
        <taxon>Pseudomonadota</taxon>
        <taxon>Gammaproteobacteria</taxon>
        <taxon>Alteromonadales</taxon>
        <taxon>Pseudoalteromonadaceae</taxon>
        <taxon>Psychrosphaera</taxon>
    </lineage>
</organism>
<name>A0ABT5F989_9GAMM</name>
<evidence type="ECO:0000313" key="2">
    <source>
        <dbReference type="Proteomes" id="UP001528411"/>
    </source>
</evidence>
<accession>A0ABT5F989</accession>
<keyword evidence="2" id="KW-1185">Reference proteome</keyword>
<reference evidence="1 2" key="1">
    <citation type="submission" date="2023-01" db="EMBL/GenBank/DDBJ databases">
        <title>Psychrosphaera sp. nov., isolated from marine algae.</title>
        <authorList>
            <person name="Bayburt H."/>
            <person name="Choi B.J."/>
            <person name="Kim J.M."/>
            <person name="Choi D.G."/>
            <person name="Jeon C.O."/>
        </authorList>
    </citation>
    <scope>NUCLEOTIDE SEQUENCE [LARGE SCALE GENOMIC DNA]</scope>
    <source>
        <strain evidence="1 2">G1-22</strain>
    </source>
</reference>
<sequence length="101" mass="11528">MTKFLAIVGIETNNLNISGRCSPAQMKTLNQLVMGQKLVSNTISKKAFVEFKSHYPNWCETQVSQQTYKIYTSDTSRNKIIVEQVKEDKDNGYFGPFKLSK</sequence>
<protein>
    <submittedName>
        <fullName evidence="1">Uncharacterized protein</fullName>
    </submittedName>
</protein>
<dbReference type="RefSeq" id="WP_272179808.1">
    <property type="nucleotide sequence ID" value="NZ_JAQOMS010000002.1"/>
</dbReference>